<name>A0ABQ8Z0F3_9EUKA</name>
<accession>A0ABQ8Z0F3</accession>
<dbReference type="InterPro" id="IPR029058">
    <property type="entry name" value="AB_hydrolase_fold"/>
</dbReference>
<proteinExistence type="predicted"/>
<sequence length="396" mass="46374">MTSDAAPVVIHDSTEPKSQHKNPIIIIPGCMGSKMEMKLENFDKNHWWCSKNADWFLVWINVEMFVPELVDCFKDYVSMTWNGKYPQNKPGVSSRVIPGIEGIEFLQPTLKFIEGYFDKMVKKFTENDYQESKDLFALPYDFRVGAQNLTNWFIELKQTIQLAYETNGQQKVTILTHSMGGKIFTYFMSQSQQTKEWKDKYIQQWIPIAPALGGSFEPLETTIWGLDFGDPLVSKLKMREFQRTFTMMYYMYPFEDLDWEEPVIITDDRNYYARKEDYLDMMTELQFPKYSSEMLERQWEEMVVIDSPMVPTYIIFGNGTDTNCQAKFNGPITSDDYTIETCSGDGTVVEKNVLAMCNNWKKDHYVSCEGYEDKEHVSMVEDDEVINRVWSLLNNY</sequence>
<keyword evidence="1" id="KW-0808">Transferase</keyword>
<keyword evidence="2" id="KW-1185">Reference proteome</keyword>
<dbReference type="Gene3D" id="3.40.50.1820">
    <property type="entry name" value="alpha/beta hydrolase"/>
    <property type="match status" value="1"/>
</dbReference>
<evidence type="ECO:0000313" key="1">
    <source>
        <dbReference type="EMBL" id="KAJ6250358.1"/>
    </source>
</evidence>
<reference evidence="1" key="1">
    <citation type="submission" date="2022-08" db="EMBL/GenBank/DDBJ databases">
        <title>Novel sulfate-reducing endosymbionts in the free-living metamonad Anaeramoeba.</title>
        <authorList>
            <person name="Jerlstrom-Hultqvist J."/>
            <person name="Cepicka I."/>
            <person name="Gallot-Lavallee L."/>
            <person name="Salas-Leiva D."/>
            <person name="Curtis B.A."/>
            <person name="Zahonova K."/>
            <person name="Pipaliya S."/>
            <person name="Dacks J."/>
            <person name="Roger A.J."/>
        </authorList>
    </citation>
    <scope>NUCLEOTIDE SEQUENCE</scope>
    <source>
        <strain evidence="1">Schooner1</strain>
    </source>
</reference>
<dbReference type="SUPFAM" id="SSF53474">
    <property type="entry name" value="alpha/beta-Hydrolases"/>
    <property type="match status" value="1"/>
</dbReference>
<dbReference type="GO" id="GO:0016746">
    <property type="term" value="F:acyltransferase activity"/>
    <property type="evidence" value="ECO:0007669"/>
    <property type="project" value="UniProtKB-KW"/>
</dbReference>
<organism evidence="1 2">
    <name type="scientific">Anaeramoeba flamelloides</name>
    <dbReference type="NCBI Taxonomy" id="1746091"/>
    <lineage>
        <taxon>Eukaryota</taxon>
        <taxon>Metamonada</taxon>
        <taxon>Anaeramoebidae</taxon>
        <taxon>Anaeramoeba</taxon>
    </lineage>
</organism>
<dbReference type="InterPro" id="IPR003386">
    <property type="entry name" value="LACT/PDAT_acylTrfase"/>
</dbReference>
<gene>
    <name evidence="1" type="ORF">M0813_16122</name>
</gene>
<dbReference type="Proteomes" id="UP001150062">
    <property type="component" value="Unassembled WGS sequence"/>
</dbReference>
<protein>
    <submittedName>
        <fullName evidence="1">Phosphatidylcholine-sterol acyltransferase</fullName>
    </submittedName>
</protein>
<comment type="caution">
    <text evidence="1">The sequence shown here is derived from an EMBL/GenBank/DDBJ whole genome shotgun (WGS) entry which is preliminary data.</text>
</comment>
<keyword evidence="1" id="KW-0012">Acyltransferase</keyword>
<evidence type="ECO:0000313" key="2">
    <source>
        <dbReference type="Proteomes" id="UP001150062"/>
    </source>
</evidence>
<dbReference type="EMBL" id="JAOAOG010000079">
    <property type="protein sequence ID" value="KAJ6250358.1"/>
    <property type="molecule type" value="Genomic_DNA"/>
</dbReference>
<dbReference type="PANTHER" id="PTHR11440">
    <property type="entry name" value="LECITHIN-CHOLESTEROL ACYLTRANSFERASE-RELATED"/>
    <property type="match status" value="1"/>
</dbReference>
<dbReference type="Pfam" id="PF02450">
    <property type="entry name" value="LCAT"/>
    <property type="match status" value="1"/>
</dbReference>